<keyword evidence="2 9" id="KW-0813">Transport</keyword>
<keyword evidence="12" id="KW-1185">Reference proteome</keyword>
<dbReference type="AlphaFoldDB" id="A0A1U7CQM0"/>
<dbReference type="STRING" id="1387353.BSF38_02715"/>
<keyword evidence="3 9" id="KW-1003">Cell membrane</keyword>
<dbReference type="OrthoDB" id="284370at2"/>
<feature type="transmembrane region" description="Helical" evidence="9">
    <location>
        <begin position="82"/>
        <end position="100"/>
    </location>
</feature>
<evidence type="ECO:0000256" key="6">
    <source>
        <dbReference type="ARBA" id="ARBA00022989"/>
    </source>
</evidence>
<evidence type="ECO:0000256" key="5">
    <source>
        <dbReference type="ARBA" id="ARBA00022927"/>
    </source>
</evidence>
<keyword evidence="7 9" id="KW-0811">Translocation</keyword>
<keyword evidence="8 9" id="KW-0472">Membrane</keyword>
<name>A0A1U7CQM0_9BACT</name>
<evidence type="ECO:0000256" key="9">
    <source>
        <dbReference type="HAMAP-Rule" id="MF_00422"/>
    </source>
</evidence>
<accession>A0A1U7CQM0</accession>
<reference evidence="12" key="1">
    <citation type="submission" date="2016-12" db="EMBL/GenBank/DDBJ databases">
        <title>Comparative genomics of four Isosphaeraceae planctomycetes: a common pool of plasmids and glycoside hydrolase genes.</title>
        <authorList>
            <person name="Ivanova A."/>
        </authorList>
    </citation>
    <scope>NUCLEOTIDE SEQUENCE [LARGE SCALE GENOMIC DNA]</scope>
    <source>
        <strain evidence="12">PX4</strain>
    </source>
</reference>
<dbReference type="InterPro" id="IPR005807">
    <property type="entry name" value="SecE_bac"/>
</dbReference>
<dbReference type="KEGG" id="pbor:BSF38_02715"/>
<evidence type="ECO:0000313" key="11">
    <source>
        <dbReference type="EMBL" id="APW61206.1"/>
    </source>
</evidence>
<gene>
    <name evidence="9 11" type="primary">secE</name>
    <name evidence="11" type="ORF">BSF38_02715</name>
</gene>
<dbReference type="InterPro" id="IPR001901">
    <property type="entry name" value="Translocase_SecE/Sec61-g"/>
</dbReference>
<dbReference type="GO" id="GO:0065002">
    <property type="term" value="P:intracellular protein transmembrane transport"/>
    <property type="evidence" value="ECO:0007669"/>
    <property type="project" value="UniProtKB-UniRule"/>
</dbReference>
<comment type="subcellular location">
    <subcellularLocation>
        <location evidence="1">Membrane</location>
    </subcellularLocation>
</comment>
<dbReference type="NCBIfam" id="TIGR00964">
    <property type="entry name" value="secE_bact"/>
    <property type="match status" value="1"/>
</dbReference>
<evidence type="ECO:0000256" key="4">
    <source>
        <dbReference type="ARBA" id="ARBA00022692"/>
    </source>
</evidence>
<evidence type="ECO:0000256" key="10">
    <source>
        <dbReference type="SAM" id="MobiDB-lite"/>
    </source>
</evidence>
<feature type="transmembrane region" description="Helical" evidence="9">
    <location>
        <begin position="132"/>
        <end position="155"/>
    </location>
</feature>
<dbReference type="PANTHER" id="PTHR33910:SF1">
    <property type="entry name" value="PROTEIN TRANSLOCASE SUBUNIT SECE"/>
    <property type="match status" value="1"/>
</dbReference>
<keyword evidence="4 9" id="KW-0812">Transmembrane</keyword>
<dbReference type="GO" id="GO:0009306">
    <property type="term" value="P:protein secretion"/>
    <property type="evidence" value="ECO:0007669"/>
    <property type="project" value="UniProtKB-UniRule"/>
</dbReference>
<evidence type="ECO:0000256" key="3">
    <source>
        <dbReference type="ARBA" id="ARBA00022475"/>
    </source>
</evidence>
<evidence type="ECO:0000313" key="12">
    <source>
        <dbReference type="Proteomes" id="UP000186309"/>
    </source>
</evidence>
<comment type="function">
    <text evidence="9">Essential subunit of the Sec protein translocation channel SecYEG. Clamps together the 2 halves of SecY. May contact the channel plug during translocation.</text>
</comment>
<evidence type="ECO:0000256" key="1">
    <source>
        <dbReference type="ARBA" id="ARBA00004370"/>
    </source>
</evidence>
<evidence type="ECO:0000256" key="8">
    <source>
        <dbReference type="ARBA" id="ARBA00023136"/>
    </source>
</evidence>
<feature type="transmembrane region" description="Helical" evidence="9">
    <location>
        <begin position="48"/>
        <end position="70"/>
    </location>
</feature>
<dbReference type="GO" id="GO:0008320">
    <property type="term" value="F:protein transmembrane transporter activity"/>
    <property type="evidence" value="ECO:0007669"/>
    <property type="project" value="UniProtKB-UniRule"/>
</dbReference>
<dbReference type="PANTHER" id="PTHR33910">
    <property type="entry name" value="PROTEIN TRANSLOCASE SUBUNIT SECE"/>
    <property type="match status" value="1"/>
</dbReference>
<keyword evidence="5 9" id="KW-0653">Protein transport</keyword>
<dbReference type="HAMAP" id="MF_00422">
    <property type="entry name" value="SecE"/>
    <property type="match status" value="1"/>
</dbReference>
<comment type="caution">
    <text evidence="9">Lacks conserved residue(s) required for the propagation of feature annotation.</text>
</comment>
<dbReference type="EMBL" id="CP019082">
    <property type="protein sequence ID" value="APW61206.1"/>
    <property type="molecule type" value="Genomic_DNA"/>
</dbReference>
<comment type="similarity">
    <text evidence="9">Belongs to the SecE/SEC61-gamma family.</text>
</comment>
<dbReference type="Pfam" id="PF00584">
    <property type="entry name" value="SecE"/>
    <property type="match status" value="1"/>
</dbReference>
<dbReference type="Proteomes" id="UP000186309">
    <property type="component" value="Chromosome"/>
</dbReference>
<organism evidence="11 12">
    <name type="scientific">Paludisphaera borealis</name>
    <dbReference type="NCBI Taxonomy" id="1387353"/>
    <lineage>
        <taxon>Bacteria</taxon>
        <taxon>Pseudomonadati</taxon>
        <taxon>Planctomycetota</taxon>
        <taxon>Planctomycetia</taxon>
        <taxon>Isosphaerales</taxon>
        <taxon>Isosphaeraceae</taxon>
        <taxon>Paludisphaera</taxon>
    </lineage>
</organism>
<dbReference type="GO" id="GO:0043952">
    <property type="term" value="P:protein transport by the Sec complex"/>
    <property type="evidence" value="ECO:0007669"/>
    <property type="project" value="UniProtKB-UniRule"/>
</dbReference>
<dbReference type="GO" id="GO:0006605">
    <property type="term" value="P:protein targeting"/>
    <property type="evidence" value="ECO:0007669"/>
    <property type="project" value="UniProtKB-UniRule"/>
</dbReference>
<sequence length="174" mass="19161">MGKVKDEVSGQKPTKPLKGKPSGGAVSAISQFFLNLLNTALYKPMQGWHARLYTGVALGVIVAAGVWRLYEASLDYTPLWRLGIPATVALVLGWTVFRIVHYPPFAEFLIATEAEMNKVSWTSKEDLYRSTVVVLVAVLVMAVYLFVVDWFWLFILRNIGVLQFSGGGGFGSTS</sequence>
<proteinExistence type="inferred from homology"/>
<keyword evidence="6 9" id="KW-1133">Transmembrane helix</keyword>
<protein>
    <recommendedName>
        <fullName evidence="9">Protein translocase subunit SecE</fullName>
    </recommendedName>
</protein>
<dbReference type="GO" id="GO:0005886">
    <property type="term" value="C:plasma membrane"/>
    <property type="evidence" value="ECO:0007669"/>
    <property type="project" value="UniProtKB-UniRule"/>
</dbReference>
<dbReference type="Gene3D" id="1.20.5.1030">
    <property type="entry name" value="Preprotein translocase secy subunit"/>
    <property type="match status" value="1"/>
</dbReference>
<feature type="region of interest" description="Disordered" evidence="10">
    <location>
        <begin position="1"/>
        <end position="24"/>
    </location>
</feature>
<dbReference type="RefSeq" id="WP_076346392.1">
    <property type="nucleotide sequence ID" value="NZ_CP019082.1"/>
</dbReference>
<evidence type="ECO:0000256" key="2">
    <source>
        <dbReference type="ARBA" id="ARBA00022448"/>
    </source>
</evidence>
<comment type="subunit">
    <text evidence="9">Component of the Sec protein translocase complex. Heterotrimer consisting of SecY, SecE and SecG subunits. The heterotrimers can form oligomers, although 1 heterotrimer is thought to be able to translocate proteins. Interacts with the ribosome. Interacts with SecDF, and other proteins may be involved. Interacts with SecA.</text>
</comment>
<evidence type="ECO:0000256" key="7">
    <source>
        <dbReference type="ARBA" id="ARBA00023010"/>
    </source>
</evidence>
<dbReference type="InterPro" id="IPR038379">
    <property type="entry name" value="SecE_sf"/>
</dbReference>